<dbReference type="Gene3D" id="2.80.10.50">
    <property type="match status" value="1"/>
</dbReference>
<protein>
    <recommendedName>
        <fullName evidence="3">Ricin B lectin domain-containing protein</fullName>
    </recommendedName>
</protein>
<evidence type="ECO:0000256" key="1">
    <source>
        <dbReference type="SAM" id="MobiDB-lite"/>
    </source>
</evidence>
<dbReference type="Proteomes" id="UP001219901">
    <property type="component" value="Chromosome"/>
</dbReference>
<dbReference type="EMBL" id="CP046147">
    <property type="protein sequence ID" value="WFG38391.1"/>
    <property type="molecule type" value="Genomic_DNA"/>
</dbReference>
<dbReference type="InterPro" id="IPR035992">
    <property type="entry name" value="Ricin_B-like_lectins"/>
</dbReference>
<dbReference type="PROSITE" id="PS50231">
    <property type="entry name" value="RICIN_B_LECTIN"/>
    <property type="match status" value="1"/>
</dbReference>
<dbReference type="InterPro" id="IPR000772">
    <property type="entry name" value="Ricin_B_lectin"/>
</dbReference>
<keyword evidence="2" id="KW-0732">Signal</keyword>
<evidence type="ECO:0000313" key="6">
    <source>
        <dbReference type="Proteomes" id="UP001219901"/>
    </source>
</evidence>
<keyword evidence="6" id="KW-1185">Reference proteome</keyword>
<gene>
    <name evidence="4" type="ORF">GKO46_07805</name>
    <name evidence="5" type="ORF">GKO48_01810</name>
</gene>
<evidence type="ECO:0000313" key="5">
    <source>
        <dbReference type="EMBL" id="WFG38391.1"/>
    </source>
</evidence>
<organism evidence="5 6">
    <name type="scientific">Candidatus Lucifugimonas marina</name>
    <dbReference type="NCBI Taxonomy" id="3038979"/>
    <lineage>
        <taxon>Bacteria</taxon>
        <taxon>Bacillati</taxon>
        <taxon>Chloroflexota</taxon>
        <taxon>Dehalococcoidia</taxon>
        <taxon>SAR202 cluster</taxon>
        <taxon>Candidatus Lucifugimonadales</taxon>
        <taxon>Candidatus Lucifugimonadaceae</taxon>
        <taxon>Candidatus Lucifugimonas</taxon>
    </lineage>
</organism>
<feature type="region of interest" description="Disordered" evidence="1">
    <location>
        <begin position="26"/>
        <end position="48"/>
    </location>
</feature>
<reference evidence="5" key="2">
    <citation type="journal article" date="2023" name="Nat. Commun.">
        <title>Cultivation of marine bacteria of the SAR202 clade.</title>
        <authorList>
            <person name="Lim Y."/>
            <person name="Seo J.H."/>
            <person name="Giovannoni S.J."/>
            <person name="Kang I."/>
            <person name="Cho J.C."/>
        </authorList>
    </citation>
    <scope>NUCLEOTIDE SEQUENCE</scope>
    <source>
        <strain evidence="5">JH1073</strain>
    </source>
</reference>
<evidence type="ECO:0000259" key="3">
    <source>
        <dbReference type="Pfam" id="PF00652"/>
    </source>
</evidence>
<name>A0AAJ6CQJ3_9CHLR</name>
<feature type="signal peptide" evidence="2">
    <location>
        <begin position="1"/>
        <end position="23"/>
    </location>
</feature>
<dbReference type="EMBL" id="WMBE01000002">
    <property type="protein sequence ID" value="MDG0866975.1"/>
    <property type="molecule type" value="Genomic_DNA"/>
</dbReference>
<evidence type="ECO:0000313" key="7">
    <source>
        <dbReference type="Proteomes" id="UP001321249"/>
    </source>
</evidence>
<reference evidence="6" key="3">
    <citation type="submission" date="2023-06" db="EMBL/GenBank/DDBJ databases">
        <title>Pangenomics reveal diversification of enzyme families and niche specialization in globally abundant SAR202 bacteria.</title>
        <authorList>
            <person name="Saw J.H.W."/>
        </authorList>
    </citation>
    <scope>NUCLEOTIDE SEQUENCE [LARGE SCALE GENOMIC DNA]</scope>
    <source>
        <strain evidence="6">JH1073</strain>
    </source>
</reference>
<accession>A0AAJ6CQJ3</accession>
<dbReference type="Pfam" id="PF00652">
    <property type="entry name" value="Ricin_B_lectin"/>
    <property type="match status" value="1"/>
</dbReference>
<evidence type="ECO:0000256" key="2">
    <source>
        <dbReference type="SAM" id="SignalP"/>
    </source>
</evidence>
<dbReference type="PROSITE" id="PS51257">
    <property type="entry name" value="PROKAR_LIPOPROTEIN"/>
    <property type="match status" value="1"/>
</dbReference>
<dbReference type="RefSeq" id="WP_342824874.1">
    <property type="nucleotide sequence ID" value="NZ_CP046147.1"/>
</dbReference>
<feature type="chain" id="PRO_5042592984" description="Ricin B lectin domain-containing protein" evidence="2">
    <location>
        <begin position="24"/>
        <end position="207"/>
    </location>
</feature>
<reference evidence="6 7" key="1">
    <citation type="submission" date="2019-11" db="EMBL/GenBank/DDBJ databases">
        <authorList>
            <person name="Cho J.-C."/>
        </authorList>
    </citation>
    <scope>NUCLEOTIDE SEQUENCE [LARGE SCALE GENOMIC DNA]</scope>
    <source>
        <strain evidence="5 6">JH1073</strain>
        <strain evidence="4 7">JH702</strain>
    </source>
</reference>
<dbReference type="Proteomes" id="UP001321249">
    <property type="component" value="Unassembled WGS sequence"/>
</dbReference>
<proteinExistence type="predicted"/>
<dbReference type="SUPFAM" id="SSF50370">
    <property type="entry name" value="Ricin B-like lectins"/>
    <property type="match status" value="1"/>
</dbReference>
<feature type="domain" description="Ricin B lectin" evidence="3">
    <location>
        <begin position="66"/>
        <end position="169"/>
    </location>
</feature>
<evidence type="ECO:0000313" key="4">
    <source>
        <dbReference type="EMBL" id="MDG0866975.1"/>
    </source>
</evidence>
<dbReference type="AlphaFoldDB" id="A0AAJ6CQJ3"/>
<sequence>MNKITRLVTVLASMAFMLGVACASESGGNTTNETSVSDNAVVESPSTQELPPNRLIKLVDALDDPDHYCIDIRGWGSNVRINDSLQAHTCKTSDNRDEQFTYRLPSGQIYSEEYDLCIQAESLEHGSQLFLRDCSGISPQGFKLEDDGTVRPILDLENTLCVAVEAGDGHVINAIHKRRELFIQTCAGIDPSHMTWTFSGCAVSPGS</sequence>